<evidence type="ECO:0000256" key="3">
    <source>
        <dbReference type="ARBA" id="ARBA00022690"/>
    </source>
</evidence>
<dbReference type="GO" id="GO:0005615">
    <property type="term" value="C:extracellular space"/>
    <property type="evidence" value="ECO:0007669"/>
    <property type="project" value="TreeGrafter"/>
</dbReference>
<protein>
    <submittedName>
        <fullName evidence="7">Kunitz/Bovine pancreatic trypsin inhibitor domain protein</fullName>
    </submittedName>
</protein>
<dbReference type="OrthoDB" id="4473401at2759"/>
<dbReference type="SMART" id="SM00131">
    <property type="entry name" value="KU"/>
    <property type="match status" value="2"/>
</dbReference>
<gene>
    <name evidence="7" type="ORF">ANCDUO_02308</name>
</gene>
<dbReference type="InterPro" id="IPR050098">
    <property type="entry name" value="TFPI/VKTCI-like"/>
</dbReference>
<dbReference type="PRINTS" id="PR00759">
    <property type="entry name" value="BASICPTASE"/>
</dbReference>
<keyword evidence="3" id="KW-0646">Protease inhibitor</keyword>
<dbReference type="InterPro" id="IPR002223">
    <property type="entry name" value="Kunitz_BPTI"/>
</dbReference>
<dbReference type="SUPFAM" id="SSF57362">
    <property type="entry name" value="BPTI-like"/>
    <property type="match status" value="2"/>
</dbReference>
<dbReference type="CDD" id="cd00109">
    <property type="entry name" value="Kunitz-type"/>
    <property type="match status" value="2"/>
</dbReference>
<comment type="subcellular location">
    <subcellularLocation>
        <location evidence="1">Secreted</location>
    </subcellularLocation>
</comment>
<keyword evidence="5" id="KW-1015">Disulfide bond</keyword>
<dbReference type="Pfam" id="PF00014">
    <property type="entry name" value="Kunitz_BPTI"/>
    <property type="match status" value="2"/>
</dbReference>
<dbReference type="InterPro" id="IPR020901">
    <property type="entry name" value="Prtase_inh_Kunz-CS"/>
</dbReference>
<accession>A0A0C2DC14</accession>
<keyword evidence="2" id="KW-0964">Secreted</keyword>
<feature type="domain" description="BPTI/Kunitz inhibitor" evidence="6">
    <location>
        <begin position="97"/>
        <end position="165"/>
    </location>
</feature>
<evidence type="ECO:0000256" key="4">
    <source>
        <dbReference type="ARBA" id="ARBA00022900"/>
    </source>
</evidence>
<evidence type="ECO:0000259" key="6">
    <source>
        <dbReference type="PROSITE" id="PS50279"/>
    </source>
</evidence>
<name>A0A0C2DC14_9BILA</name>
<evidence type="ECO:0000256" key="5">
    <source>
        <dbReference type="ARBA" id="ARBA00023157"/>
    </source>
</evidence>
<sequence>MVLSQCFDLSRFAYDPSEGNCVRFEYGGCQGNQNNFKTRRECVRACMVKRSVSAPVIMPIPEVQINELPPFEIQKIFLDPNKNRPLFVLPKEVPHRCLQRIDSGICHGYIPRLGITVYNSDFTVILHVYRFAFDEKSGDCIPFIYGGCGGNRNRFGTKEECRQACLR</sequence>
<reference evidence="7 8" key="1">
    <citation type="submission" date="2013-12" db="EMBL/GenBank/DDBJ databases">
        <title>Draft genome of the parsitic nematode Ancylostoma duodenale.</title>
        <authorList>
            <person name="Mitreva M."/>
        </authorList>
    </citation>
    <scope>NUCLEOTIDE SEQUENCE [LARGE SCALE GENOMIC DNA]</scope>
    <source>
        <strain evidence="7 8">Zhejiang</strain>
    </source>
</reference>
<evidence type="ECO:0000313" key="8">
    <source>
        <dbReference type="Proteomes" id="UP000054047"/>
    </source>
</evidence>
<feature type="domain" description="BPTI/Kunitz inhibitor" evidence="6">
    <location>
        <begin position="1"/>
        <end position="46"/>
    </location>
</feature>
<dbReference type="InterPro" id="IPR036880">
    <property type="entry name" value="Kunitz_BPTI_sf"/>
</dbReference>
<dbReference type="AlphaFoldDB" id="A0A0C2DC14"/>
<dbReference type="PANTHER" id="PTHR10083:SF381">
    <property type="entry name" value="BPTI_KUNITZ INHIBITOR DOMAIN-CONTAINING PROTEIN"/>
    <property type="match status" value="1"/>
</dbReference>
<dbReference type="Proteomes" id="UP000054047">
    <property type="component" value="Unassembled WGS sequence"/>
</dbReference>
<dbReference type="PANTHER" id="PTHR10083">
    <property type="entry name" value="KUNITZ-TYPE PROTEASE INHIBITOR-RELATED"/>
    <property type="match status" value="1"/>
</dbReference>
<evidence type="ECO:0000313" key="7">
    <source>
        <dbReference type="EMBL" id="KIH67358.1"/>
    </source>
</evidence>
<organism evidence="7 8">
    <name type="scientific">Ancylostoma duodenale</name>
    <dbReference type="NCBI Taxonomy" id="51022"/>
    <lineage>
        <taxon>Eukaryota</taxon>
        <taxon>Metazoa</taxon>
        <taxon>Ecdysozoa</taxon>
        <taxon>Nematoda</taxon>
        <taxon>Chromadorea</taxon>
        <taxon>Rhabditida</taxon>
        <taxon>Rhabditina</taxon>
        <taxon>Rhabditomorpha</taxon>
        <taxon>Strongyloidea</taxon>
        <taxon>Ancylostomatidae</taxon>
        <taxon>Ancylostomatinae</taxon>
        <taxon>Ancylostoma</taxon>
    </lineage>
</organism>
<dbReference type="PROSITE" id="PS00280">
    <property type="entry name" value="BPTI_KUNITZ_1"/>
    <property type="match status" value="2"/>
</dbReference>
<dbReference type="GO" id="GO:0004867">
    <property type="term" value="F:serine-type endopeptidase inhibitor activity"/>
    <property type="evidence" value="ECO:0007669"/>
    <property type="project" value="UniProtKB-KW"/>
</dbReference>
<dbReference type="Gene3D" id="4.10.410.10">
    <property type="entry name" value="Pancreatic trypsin inhibitor Kunitz domain"/>
    <property type="match status" value="2"/>
</dbReference>
<keyword evidence="8" id="KW-1185">Reference proteome</keyword>
<proteinExistence type="predicted"/>
<evidence type="ECO:0000256" key="2">
    <source>
        <dbReference type="ARBA" id="ARBA00022525"/>
    </source>
</evidence>
<keyword evidence="4" id="KW-0722">Serine protease inhibitor</keyword>
<dbReference type="PROSITE" id="PS50279">
    <property type="entry name" value="BPTI_KUNITZ_2"/>
    <property type="match status" value="2"/>
</dbReference>
<evidence type="ECO:0000256" key="1">
    <source>
        <dbReference type="ARBA" id="ARBA00004613"/>
    </source>
</evidence>
<dbReference type="EMBL" id="KN726729">
    <property type="protein sequence ID" value="KIH67358.1"/>
    <property type="molecule type" value="Genomic_DNA"/>
</dbReference>